<proteinExistence type="predicted"/>
<name>A0A2S4LTG7_9HYPH</name>
<protein>
    <submittedName>
        <fullName evidence="3">Uncharacterized protein</fullName>
    </submittedName>
</protein>
<sequence>MMRGVLLASTLLLAPMAQAAGPYGKIVVGNWSGGAFTNDATGAFSHCAVNAAYKNGTRMLTSITADFKWLIGFSHAGWKLKPGDRLALQLVFDRTSRIDVTADVKTPVLMTIAMPADSQLINAFRHGGYLELVANDRRLAFALTSTSEMLPALVECARQSASIRGPVTSQPGQTAPGPSQVDAQARAEKKAVLEKSRDLIRTRALACIGREGAPMLLTDEKAEVVAKAAMIFCKADVDALVQATIELIELDGGRPADREAVRRAAEQRVQDVVMAQIIRSRGEMLNRRNQPPAAPSGGPTPSVSPML</sequence>
<accession>A0A2S4LTG7</accession>
<keyword evidence="2" id="KW-0732">Signal</keyword>
<dbReference type="EMBL" id="PQFZ01000030">
    <property type="protein sequence ID" value="POR45743.1"/>
    <property type="molecule type" value="Genomic_DNA"/>
</dbReference>
<feature type="signal peptide" evidence="2">
    <location>
        <begin position="1"/>
        <end position="19"/>
    </location>
</feature>
<gene>
    <name evidence="3" type="ORF">CYD53_1308</name>
</gene>
<feature type="compositionally biased region" description="Low complexity" evidence="1">
    <location>
        <begin position="295"/>
        <end position="307"/>
    </location>
</feature>
<dbReference type="AlphaFoldDB" id="A0A2S4LTG7"/>
<evidence type="ECO:0000313" key="4">
    <source>
        <dbReference type="Proteomes" id="UP000236919"/>
    </source>
</evidence>
<feature type="chain" id="PRO_5015733308" evidence="2">
    <location>
        <begin position="20"/>
        <end position="307"/>
    </location>
</feature>
<comment type="caution">
    <text evidence="3">The sequence shown here is derived from an EMBL/GenBank/DDBJ whole genome shotgun (WGS) entry which is preliminary data.</text>
</comment>
<dbReference type="Proteomes" id="UP000236919">
    <property type="component" value="Unassembled WGS sequence"/>
</dbReference>
<keyword evidence="4" id="KW-1185">Reference proteome</keyword>
<reference evidence="3 4" key="1">
    <citation type="submission" date="2018-01" db="EMBL/GenBank/DDBJ databases">
        <title>Genomic Encyclopedia of Type Strains, Phase III (KMG-III): the genomes of soil and plant-associated and newly described type strains.</title>
        <authorList>
            <person name="Whitman W."/>
        </authorList>
    </citation>
    <scope>NUCLEOTIDE SEQUENCE [LARGE SCALE GENOMIC DNA]</scope>
    <source>
        <strain evidence="3 4">1131</strain>
    </source>
</reference>
<evidence type="ECO:0000313" key="3">
    <source>
        <dbReference type="EMBL" id="POR45743.1"/>
    </source>
</evidence>
<feature type="region of interest" description="Disordered" evidence="1">
    <location>
        <begin position="283"/>
        <end position="307"/>
    </location>
</feature>
<organism evidence="3 4">
    <name type="scientific">Bosea psychrotolerans</name>
    <dbReference type="NCBI Taxonomy" id="1871628"/>
    <lineage>
        <taxon>Bacteria</taxon>
        <taxon>Pseudomonadati</taxon>
        <taxon>Pseudomonadota</taxon>
        <taxon>Alphaproteobacteria</taxon>
        <taxon>Hyphomicrobiales</taxon>
        <taxon>Boseaceae</taxon>
        <taxon>Bosea</taxon>
    </lineage>
</organism>
<evidence type="ECO:0000256" key="1">
    <source>
        <dbReference type="SAM" id="MobiDB-lite"/>
    </source>
</evidence>
<evidence type="ECO:0000256" key="2">
    <source>
        <dbReference type="SAM" id="SignalP"/>
    </source>
</evidence>